<evidence type="ECO:0000259" key="9">
    <source>
        <dbReference type="Pfam" id="PF02771"/>
    </source>
</evidence>
<dbReference type="AlphaFoldDB" id="A0A2Z4ZQ52"/>
<keyword evidence="5 6" id="KW-0560">Oxidoreductase</keyword>
<evidence type="ECO:0000259" key="7">
    <source>
        <dbReference type="Pfam" id="PF00441"/>
    </source>
</evidence>
<dbReference type="GO" id="GO:0003995">
    <property type="term" value="F:acyl-CoA dehydrogenase activity"/>
    <property type="evidence" value="ECO:0007669"/>
    <property type="project" value="InterPro"/>
</dbReference>
<feature type="domain" description="Acyl-CoA oxidase/dehydrogenase middle" evidence="8">
    <location>
        <begin position="122"/>
        <end position="217"/>
    </location>
</feature>
<feature type="domain" description="Acyl-CoA dehydrogenase/oxidase N-terminal" evidence="9">
    <location>
        <begin position="4"/>
        <end position="118"/>
    </location>
</feature>
<dbReference type="InterPro" id="IPR050741">
    <property type="entry name" value="Acyl-CoA_dehydrogenase"/>
</dbReference>
<dbReference type="SUPFAM" id="SSF56645">
    <property type="entry name" value="Acyl-CoA dehydrogenase NM domain-like"/>
    <property type="match status" value="1"/>
</dbReference>
<proteinExistence type="inferred from homology"/>
<dbReference type="GO" id="GO:0005737">
    <property type="term" value="C:cytoplasm"/>
    <property type="evidence" value="ECO:0007669"/>
    <property type="project" value="TreeGrafter"/>
</dbReference>
<dbReference type="Gene3D" id="1.20.140.10">
    <property type="entry name" value="Butyryl-CoA Dehydrogenase, subunit A, domain 3"/>
    <property type="match status" value="1"/>
</dbReference>
<protein>
    <submittedName>
        <fullName evidence="10">Acyl-CoA dehydrogenase</fullName>
    </submittedName>
</protein>
<keyword evidence="3 6" id="KW-0285">Flavoprotein</keyword>
<name>A0A2Z4ZQ52_9PSED</name>
<evidence type="ECO:0000259" key="8">
    <source>
        <dbReference type="Pfam" id="PF02770"/>
    </source>
</evidence>
<comment type="cofactor">
    <cofactor evidence="1 6">
        <name>FAD</name>
        <dbReference type="ChEBI" id="CHEBI:57692"/>
    </cofactor>
</comment>
<evidence type="ECO:0000256" key="4">
    <source>
        <dbReference type="ARBA" id="ARBA00022827"/>
    </source>
</evidence>
<dbReference type="InterPro" id="IPR046373">
    <property type="entry name" value="Acyl-CoA_Oxase/DH_mid-dom_sf"/>
</dbReference>
<keyword evidence="11" id="KW-1185">Reference proteome</keyword>
<dbReference type="Pfam" id="PF02770">
    <property type="entry name" value="Acyl-CoA_dh_M"/>
    <property type="match status" value="1"/>
</dbReference>
<evidence type="ECO:0000313" key="11">
    <source>
        <dbReference type="Proteomes" id="UP000251666"/>
    </source>
</evidence>
<dbReference type="GO" id="GO:0050660">
    <property type="term" value="F:flavin adenine dinucleotide binding"/>
    <property type="evidence" value="ECO:0007669"/>
    <property type="project" value="InterPro"/>
</dbReference>
<dbReference type="GO" id="GO:0033539">
    <property type="term" value="P:fatty acid beta-oxidation using acyl-CoA dehydrogenase"/>
    <property type="evidence" value="ECO:0007669"/>
    <property type="project" value="TreeGrafter"/>
</dbReference>
<dbReference type="PROSITE" id="PS00072">
    <property type="entry name" value="ACYL_COA_DH_1"/>
    <property type="match status" value="1"/>
</dbReference>
<dbReference type="FunFam" id="1.20.140.10:FF:000001">
    <property type="entry name" value="Acyl-CoA dehydrogenase"/>
    <property type="match status" value="1"/>
</dbReference>
<dbReference type="Pfam" id="PF02771">
    <property type="entry name" value="Acyl-CoA_dh_N"/>
    <property type="match status" value="1"/>
</dbReference>
<evidence type="ECO:0000256" key="2">
    <source>
        <dbReference type="ARBA" id="ARBA00009347"/>
    </source>
</evidence>
<evidence type="ECO:0000256" key="5">
    <source>
        <dbReference type="ARBA" id="ARBA00023002"/>
    </source>
</evidence>
<dbReference type="InterPro" id="IPR006089">
    <property type="entry name" value="Acyl-CoA_DH_CS"/>
</dbReference>
<dbReference type="InterPro" id="IPR009075">
    <property type="entry name" value="AcylCo_DH/oxidase_C"/>
</dbReference>
<dbReference type="SUPFAM" id="SSF47203">
    <property type="entry name" value="Acyl-CoA dehydrogenase C-terminal domain-like"/>
    <property type="match status" value="1"/>
</dbReference>
<dbReference type="PANTHER" id="PTHR48083:SF6">
    <property type="entry name" value="ACYL-COA DEHYDROGENASE 6"/>
    <property type="match status" value="1"/>
</dbReference>
<feature type="domain" description="Acyl-CoA dehydrogenase/oxidase C-terminal" evidence="7">
    <location>
        <begin position="229"/>
        <end position="375"/>
    </location>
</feature>
<organism evidence="10 11">
    <name type="scientific">Pseudomonas thivervalensis</name>
    <dbReference type="NCBI Taxonomy" id="86265"/>
    <lineage>
        <taxon>Bacteria</taxon>
        <taxon>Pseudomonadati</taxon>
        <taxon>Pseudomonadota</taxon>
        <taxon>Gammaproteobacteria</taxon>
        <taxon>Pseudomonadales</taxon>
        <taxon>Pseudomonadaceae</taxon>
        <taxon>Pseudomonas</taxon>
    </lineage>
</organism>
<dbReference type="PROSITE" id="PS00073">
    <property type="entry name" value="ACYL_COA_DH_2"/>
    <property type="match status" value="1"/>
</dbReference>
<dbReference type="InterPro" id="IPR009100">
    <property type="entry name" value="AcylCoA_DH/oxidase_NM_dom_sf"/>
</dbReference>
<evidence type="ECO:0000256" key="3">
    <source>
        <dbReference type="ARBA" id="ARBA00022630"/>
    </source>
</evidence>
<dbReference type="KEGG" id="pthv:CE140_11035"/>
<gene>
    <name evidence="10" type="ORF">CEQ51_10875</name>
</gene>
<dbReference type="Gene3D" id="2.40.110.10">
    <property type="entry name" value="Butyryl-CoA Dehydrogenase, subunit A, domain 2"/>
    <property type="match status" value="1"/>
</dbReference>
<dbReference type="PANTHER" id="PTHR48083">
    <property type="entry name" value="MEDIUM-CHAIN SPECIFIC ACYL-COA DEHYDROGENASE, MITOCHONDRIAL-RELATED"/>
    <property type="match status" value="1"/>
</dbReference>
<keyword evidence="4 6" id="KW-0274">FAD</keyword>
<evidence type="ECO:0000313" key="10">
    <source>
        <dbReference type="EMBL" id="AXA60548.1"/>
    </source>
</evidence>
<evidence type="ECO:0000256" key="1">
    <source>
        <dbReference type="ARBA" id="ARBA00001974"/>
    </source>
</evidence>
<sequence>MIFTQEHEALRRTIRQFVDHDINPYVDEWEQAGRFPIHEVFRKAGELGLLGISKPPAFGGMGLDYSYSIVAAEEFGTIHCGGVPMSIGVQTDMCTPALARFGSDELREAFLRPAIRGEQVGCIGVSEVGAGSDVAGLKTTARKDGDDYIINGSKMWITNAPSADFICLLANTSDDKPHVNKSLIMVPMRSPGISLGQHLDKLGMRSSETAQVFFDEVRVPQRNRIGQEGAGFMMQMLQFQEERLFGAANMLKGLEHCIDSTIEYCKERKTFGTALIDNQVIHFRLAELASEIECLRALVYQVTEQYINGQDVTRLASMAKLKAGRLARETTDSCLQYWGGMGFMWDNPVARAYRDVRLVSIGAGADEIMLGIICKLMGILPGKKKNERFA</sequence>
<dbReference type="EMBL" id="CP022202">
    <property type="protein sequence ID" value="AXA60548.1"/>
    <property type="molecule type" value="Genomic_DNA"/>
</dbReference>
<evidence type="ECO:0000256" key="6">
    <source>
        <dbReference type="RuleBase" id="RU362125"/>
    </source>
</evidence>
<comment type="similarity">
    <text evidence="2 6">Belongs to the acyl-CoA dehydrogenase family.</text>
</comment>
<dbReference type="Pfam" id="PF00441">
    <property type="entry name" value="Acyl-CoA_dh_1"/>
    <property type="match status" value="1"/>
</dbReference>
<reference evidence="11" key="1">
    <citation type="journal article" date="2021" name="Front. Microbiol.">
        <title>Genomic Analysis of the 1-Aminocyclopropane-1-Carboxylate Deaminase-Producing Pseudomonas thivervalensis SC5 Reveals Its Multifaceted Roles in Soil and in Beneficial Interactions With Plants.</title>
        <authorList>
            <person name="Nascimento F.X."/>
            <person name="Uron P."/>
            <person name="Glick B.R."/>
            <person name="Giachini A."/>
            <person name="Rossi M.J."/>
        </authorList>
    </citation>
    <scope>NUCLEOTIDE SEQUENCE [LARGE SCALE GENOMIC DNA]</scope>
    <source>
        <strain evidence="11">PLM3</strain>
    </source>
</reference>
<dbReference type="RefSeq" id="WP_208667077.1">
    <property type="nucleotide sequence ID" value="NZ_CP022201.1"/>
</dbReference>
<dbReference type="InterPro" id="IPR013786">
    <property type="entry name" value="AcylCoA_DH/ox_N"/>
</dbReference>
<dbReference type="InterPro" id="IPR036250">
    <property type="entry name" value="AcylCo_DH-like_C"/>
</dbReference>
<dbReference type="InterPro" id="IPR006091">
    <property type="entry name" value="Acyl-CoA_Oxase/DH_mid-dom"/>
</dbReference>
<dbReference type="FunFam" id="2.40.110.10:FF:000002">
    <property type="entry name" value="Acyl-CoA dehydrogenase fadE12"/>
    <property type="match status" value="1"/>
</dbReference>
<dbReference type="Proteomes" id="UP000251666">
    <property type="component" value="Chromosome"/>
</dbReference>
<dbReference type="Gene3D" id="1.10.540.10">
    <property type="entry name" value="Acyl-CoA dehydrogenase/oxidase, N-terminal domain"/>
    <property type="match status" value="1"/>
</dbReference>
<dbReference type="InterPro" id="IPR037069">
    <property type="entry name" value="AcylCoA_DH/ox_N_sf"/>
</dbReference>
<accession>A0A2Z4ZQ52</accession>